<protein>
    <submittedName>
        <fullName evidence="2">Bacteriocin biosynthesis cyclodehydratase domain-containing protein</fullName>
    </submittedName>
</protein>
<comment type="caution">
    <text evidence="2">The sequence shown here is derived from an EMBL/GenBank/DDBJ whole genome shotgun (WGS) entry which is preliminary data.</text>
</comment>
<accession>A0A7W7Q639</accession>
<keyword evidence="3" id="KW-1185">Reference proteome</keyword>
<evidence type="ECO:0000313" key="2">
    <source>
        <dbReference type="EMBL" id="MBB4907414.1"/>
    </source>
</evidence>
<feature type="domain" description="THIF-type NAD/FAD binding fold" evidence="1">
    <location>
        <begin position="124"/>
        <end position="337"/>
    </location>
</feature>
<proteinExistence type="predicted"/>
<evidence type="ECO:0000259" key="1">
    <source>
        <dbReference type="Pfam" id="PF00899"/>
    </source>
</evidence>
<dbReference type="Gene3D" id="3.40.50.720">
    <property type="entry name" value="NAD(P)-binding Rossmann-like Domain"/>
    <property type="match status" value="1"/>
</dbReference>
<evidence type="ECO:0000313" key="3">
    <source>
        <dbReference type="Proteomes" id="UP000520767"/>
    </source>
</evidence>
<dbReference type="InterPro" id="IPR035985">
    <property type="entry name" value="Ubiquitin-activating_enz"/>
</dbReference>
<dbReference type="EMBL" id="JACHJQ010000004">
    <property type="protein sequence ID" value="MBB4907414.1"/>
    <property type="molecule type" value="Genomic_DNA"/>
</dbReference>
<gene>
    <name evidence="2" type="ORF">FHR82_003656</name>
</gene>
<dbReference type="AlphaFoldDB" id="A0A7W7Q639"/>
<dbReference type="SUPFAM" id="SSF69572">
    <property type="entry name" value="Activating enzymes of the ubiquitin-like proteins"/>
    <property type="match status" value="1"/>
</dbReference>
<reference evidence="2 3" key="1">
    <citation type="submission" date="2020-08" db="EMBL/GenBank/DDBJ databases">
        <title>Genomic Encyclopedia of Type Strains, Phase III (KMG-III): the genomes of soil and plant-associated and newly described type strains.</title>
        <authorList>
            <person name="Whitman W."/>
        </authorList>
    </citation>
    <scope>NUCLEOTIDE SEQUENCE [LARGE SCALE GENOMIC DNA]</scope>
    <source>
        <strain evidence="2 3">CECT 8960</strain>
    </source>
</reference>
<sequence length="372" mass="39519">MTKQLPARPRVVAGLPVLRRRGGELQIGLDPRHATVVEGLSDRVVAAAGRLTGDRARDQLAADLDEADRRMFAELLGSLRDQGLVEDATPTPARLAGEVSAAQVHALATGLRPHDHPSGRTELAVAVQGDGRLAVAIGCLLATAGVGWVHVAATGVVRPEDIGAGYREQDVGTPRLVAARRALRRVRPNVRTAQFDVTRAPDLVVLCDALVPRPERVDMVMRAAIPHLFVRVRDTVGIVGPLVVPGLTSCLRCADLHRCDRDSCWPQLAVQLAGQTQLTDLAGTQATAAFAMAQVLEAAGWLRGVAERPATCETSVALEPRTATVRHRAWSAHPRCPCGAARRQLDGLVHCAKGAADSGAELRQSDRDGDAS</sequence>
<dbReference type="Proteomes" id="UP000520767">
    <property type="component" value="Unassembled WGS sequence"/>
</dbReference>
<dbReference type="Pfam" id="PF00899">
    <property type="entry name" value="ThiF"/>
    <property type="match status" value="1"/>
</dbReference>
<organism evidence="2 3">
    <name type="scientific">Actinophytocola algeriensis</name>
    <dbReference type="NCBI Taxonomy" id="1768010"/>
    <lineage>
        <taxon>Bacteria</taxon>
        <taxon>Bacillati</taxon>
        <taxon>Actinomycetota</taxon>
        <taxon>Actinomycetes</taxon>
        <taxon>Pseudonocardiales</taxon>
        <taxon>Pseudonocardiaceae</taxon>
    </lineage>
</organism>
<name>A0A7W7Q639_9PSEU</name>
<dbReference type="InterPro" id="IPR000594">
    <property type="entry name" value="ThiF_NAD_FAD-bd"/>
</dbReference>
<dbReference type="RefSeq" id="WP_184811615.1">
    <property type="nucleotide sequence ID" value="NZ_JACHJQ010000004.1"/>
</dbReference>
<dbReference type="GO" id="GO:0008641">
    <property type="term" value="F:ubiquitin-like modifier activating enzyme activity"/>
    <property type="evidence" value="ECO:0007669"/>
    <property type="project" value="InterPro"/>
</dbReference>